<dbReference type="EMBL" id="JAVDTF010000005">
    <property type="protein sequence ID" value="MDR6785840.1"/>
    <property type="molecule type" value="Genomic_DNA"/>
</dbReference>
<organism evidence="1 2">
    <name type="scientific">Pedobacter africanus</name>
    <dbReference type="NCBI Taxonomy" id="151894"/>
    <lineage>
        <taxon>Bacteria</taxon>
        <taxon>Pseudomonadati</taxon>
        <taxon>Bacteroidota</taxon>
        <taxon>Sphingobacteriia</taxon>
        <taxon>Sphingobacteriales</taxon>
        <taxon>Sphingobacteriaceae</taxon>
        <taxon>Pedobacter</taxon>
    </lineage>
</organism>
<comment type="caution">
    <text evidence="1">The sequence shown here is derived from an EMBL/GenBank/DDBJ whole genome shotgun (WGS) entry which is preliminary data.</text>
</comment>
<gene>
    <name evidence="1" type="ORF">J2X78_004432</name>
</gene>
<evidence type="ECO:0000313" key="1">
    <source>
        <dbReference type="EMBL" id="MDR6785840.1"/>
    </source>
</evidence>
<sequence length="901" mass="102787">MKKLFFSSLMLIASLVYGQNKDKLLHPIDVDAIRETKLTGYIGLNPTIMSKPAKPADVKSFIKRFPNKKYFTFPESRENPIRLLDSLPEKWTRYSAAEMSSFKGTAQPGEYYVFQVGVYTDAPTLNNIKVNLSPLSGSGNQSIKDVTCFNTGGISFKGEKFSKPLLLRAKNVLPLWFGVSIPEDSKGTYRGQIQIKPEGLPATVIEVSLNVTGNTIANHGYNDETKLSRLAWLNTKVALDNGITNGFKQVDREQKHISILGRTIQLSNEGLPLDIQTYFDKNNELILPKGEPIIAAPIKFIIEQNGKELTLSANALKFEDHFPGSTHWETKLTGGDITVTVKGRADYDGFIGYSALVTASKDIEIDDIRLQVPMRPEKATYMMGLDKEGGFSPADWHWKWDVKEKHQDEVWMGAVNGGLKLKLKGKNYQRQLVNLYYPFGPLHEPESWGNGNKGGVDIYKQDQSVMIKAYSGKRILKKGETYQFDAEFLVTPFKLINKDIQFNDRYYHSDIDTTSNTIKLAQEHGANIINVHHKKDIYPFLDYPFANDNVPDLKAFIDSSHTKGFKTKIYYTTREISVNAPELWTMRALGDEIIYPGPGMATRTLVNPNGVHPWLGQNLKKDFIPGWVATFTSGKYKGRQDLAVLTRPDSRLNNFFLGGLEWMCKELNIDGIYMDDLALDRETMQRTRKILERDRPGAKIDMHTWNHYNKYAKWASSLNLYMDMLPYIDHLWVGEARDYNRSSDYWLIEVSGVPFGLSSQMLNKGGNPWRGMVFGITNRLGWFKAKTPEHIWKFWDDYHIERKQMIGFWNDDVPVKTDNKKTEATIYKGKDEVIIALANWTSEPQKCKLNINWKALGLNPDKITTEIPAIIDFQEERKINLDKEIDLEGEKGFLIVIKRKQ</sequence>
<reference evidence="1" key="1">
    <citation type="submission" date="2023-07" db="EMBL/GenBank/DDBJ databases">
        <title>Sorghum-associated microbial communities from plants grown in Nebraska, USA.</title>
        <authorList>
            <person name="Schachtman D."/>
        </authorList>
    </citation>
    <scope>NUCLEOTIDE SEQUENCE</scope>
    <source>
        <strain evidence="1">2697</strain>
    </source>
</reference>
<accession>A0ACC6L342</accession>
<dbReference type="Proteomes" id="UP001246858">
    <property type="component" value="Unassembled WGS sequence"/>
</dbReference>
<protein>
    <submittedName>
        <fullName evidence="1">Uncharacterized protein</fullName>
    </submittedName>
</protein>
<evidence type="ECO:0000313" key="2">
    <source>
        <dbReference type="Proteomes" id="UP001246858"/>
    </source>
</evidence>
<keyword evidence="2" id="KW-1185">Reference proteome</keyword>
<name>A0ACC6L342_9SPHI</name>
<proteinExistence type="predicted"/>